<keyword evidence="12 17" id="KW-0472">Membrane</keyword>
<dbReference type="GO" id="GO:0016020">
    <property type="term" value="C:membrane"/>
    <property type="evidence" value="ECO:0007669"/>
    <property type="project" value="UniProtKB-SubCell"/>
</dbReference>
<evidence type="ECO:0000256" key="11">
    <source>
        <dbReference type="ARBA" id="ARBA00023008"/>
    </source>
</evidence>
<protein>
    <recommendedName>
        <fullName evidence="3">cytochrome-c oxidase</fullName>
        <ecNumber evidence="3">7.1.1.9</ecNumber>
    </recommendedName>
    <alternativeName>
        <fullName evidence="14">Cytochrome aa3 subunit 2</fullName>
    </alternativeName>
</protein>
<evidence type="ECO:0000256" key="13">
    <source>
        <dbReference type="ARBA" id="ARBA00024688"/>
    </source>
</evidence>
<sequence length="285" mass="32162">MSSQNRTGSRWVKGTAAIGSSAAVALLMTGCGDIAQRGFLPTERGTTNHVDTIMDLWIGSWIAALVVGLITWGLILWCIIAYRRRKEDTGYPRQMGYHLPLEILYTLIPIVLIVSLFSFSDRVEREIDARWDDPDVTVEVYGKQWAWDFNYLDSDVYSSGVQAHLTGEDGVEETLPEMYLPENSEVELVLKSRDVNHSFWIPAFLQKIDTIPGQTNYMSFETGGAGEYQGKCAELCGEYHSEMLFNVRVVPQAEYDAYMQQLSNEGNNGRLGDEYNRNPNMNETS</sequence>
<keyword evidence="4" id="KW-0813">Transport</keyword>
<comment type="subcellular location">
    <subcellularLocation>
        <location evidence="1">Membrane</location>
        <topology evidence="1">Multi-pass membrane protein</topology>
    </subcellularLocation>
</comment>
<evidence type="ECO:0000256" key="14">
    <source>
        <dbReference type="ARBA" id="ARBA00031399"/>
    </source>
</evidence>
<dbReference type="PROSITE" id="PS00078">
    <property type="entry name" value="COX2"/>
    <property type="match status" value="1"/>
</dbReference>
<reference evidence="19" key="1">
    <citation type="submission" date="2022-06" db="EMBL/GenBank/DDBJ databases">
        <title>Rothia sp. isolated from sandalwood seedling.</title>
        <authorList>
            <person name="Tuikhar N."/>
            <person name="Kirdat K."/>
            <person name="Thorat V."/>
            <person name="Swetha P."/>
            <person name="Padma S."/>
            <person name="Sundararaj R."/>
            <person name="Yadav A."/>
        </authorList>
    </citation>
    <scope>NUCLEOTIDE SEQUENCE</scope>
    <source>
        <strain evidence="19">AR01</strain>
    </source>
</reference>
<keyword evidence="10 17" id="KW-1133">Transmembrane helix</keyword>
<evidence type="ECO:0000256" key="6">
    <source>
        <dbReference type="ARBA" id="ARBA00022692"/>
    </source>
</evidence>
<dbReference type="InterPro" id="IPR036257">
    <property type="entry name" value="Cyt_c_oxidase_su2_TM_sf"/>
</dbReference>
<evidence type="ECO:0000259" key="18">
    <source>
        <dbReference type="PROSITE" id="PS50857"/>
    </source>
</evidence>
<dbReference type="InterPro" id="IPR045187">
    <property type="entry name" value="CcO_II"/>
</dbReference>
<evidence type="ECO:0000256" key="7">
    <source>
        <dbReference type="ARBA" id="ARBA00022723"/>
    </source>
</evidence>
<dbReference type="GO" id="GO:0042773">
    <property type="term" value="P:ATP synthesis coupled electron transport"/>
    <property type="evidence" value="ECO:0007669"/>
    <property type="project" value="TreeGrafter"/>
</dbReference>
<accession>A0A9X2HD07</accession>
<feature type="domain" description="Cytochrome oxidase subunit II copper A binding" evidence="18">
    <location>
        <begin position="133"/>
        <end position="261"/>
    </location>
</feature>
<dbReference type="Gene3D" id="2.60.40.420">
    <property type="entry name" value="Cupredoxins - blue copper proteins"/>
    <property type="match status" value="1"/>
</dbReference>
<evidence type="ECO:0000313" key="20">
    <source>
        <dbReference type="Proteomes" id="UP001139502"/>
    </source>
</evidence>
<dbReference type="Proteomes" id="UP001139502">
    <property type="component" value="Unassembled WGS sequence"/>
</dbReference>
<dbReference type="SUPFAM" id="SSF49503">
    <property type="entry name" value="Cupredoxins"/>
    <property type="match status" value="1"/>
</dbReference>
<evidence type="ECO:0000256" key="17">
    <source>
        <dbReference type="SAM" id="Phobius"/>
    </source>
</evidence>
<dbReference type="GO" id="GO:0005507">
    <property type="term" value="F:copper ion binding"/>
    <property type="evidence" value="ECO:0007669"/>
    <property type="project" value="InterPro"/>
</dbReference>
<comment type="caution">
    <text evidence="19">The sequence shown here is derived from an EMBL/GenBank/DDBJ whole genome shotgun (WGS) entry which is preliminary data.</text>
</comment>
<evidence type="ECO:0000256" key="10">
    <source>
        <dbReference type="ARBA" id="ARBA00022989"/>
    </source>
</evidence>
<evidence type="ECO:0000256" key="8">
    <source>
        <dbReference type="ARBA" id="ARBA00022967"/>
    </source>
</evidence>
<keyword evidence="20" id="KW-1185">Reference proteome</keyword>
<keyword evidence="8" id="KW-1278">Translocase</keyword>
<evidence type="ECO:0000313" key="19">
    <source>
        <dbReference type="EMBL" id="MCP3424607.1"/>
    </source>
</evidence>
<dbReference type="PROSITE" id="PS50857">
    <property type="entry name" value="COX2_CUA"/>
    <property type="match status" value="1"/>
</dbReference>
<evidence type="ECO:0000256" key="9">
    <source>
        <dbReference type="ARBA" id="ARBA00022982"/>
    </source>
</evidence>
<evidence type="ECO:0000256" key="15">
    <source>
        <dbReference type="ARBA" id="ARBA00047816"/>
    </source>
</evidence>
<keyword evidence="6 17" id="KW-0812">Transmembrane</keyword>
<keyword evidence="5" id="KW-0679">Respiratory chain</keyword>
<dbReference type="AlphaFoldDB" id="A0A9X2HD07"/>
<dbReference type="Pfam" id="PF00116">
    <property type="entry name" value="COX2"/>
    <property type="match status" value="1"/>
</dbReference>
<gene>
    <name evidence="19" type="primary">coxB</name>
    <name evidence="19" type="ORF">NBM05_00780</name>
</gene>
<dbReference type="EMBL" id="JANAFB010000001">
    <property type="protein sequence ID" value="MCP3424607.1"/>
    <property type="molecule type" value="Genomic_DNA"/>
</dbReference>
<feature type="transmembrane region" description="Helical" evidence="17">
    <location>
        <begin position="103"/>
        <end position="120"/>
    </location>
</feature>
<comment type="function">
    <text evidence="13">Subunits I and II form the functional core of the enzyme complex. Electrons originating in cytochrome c are transferred via heme a and Cu(A) to the binuclear center formed by heme a3 and Cu(B).</text>
</comment>
<dbReference type="PROSITE" id="PS51257">
    <property type="entry name" value="PROKAR_LIPOPROTEIN"/>
    <property type="match status" value="1"/>
</dbReference>
<dbReference type="SUPFAM" id="SSF81464">
    <property type="entry name" value="Cytochrome c oxidase subunit II-like, transmembrane region"/>
    <property type="match status" value="1"/>
</dbReference>
<evidence type="ECO:0000256" key="3">
    <source>
        <dbReference type="ARBA" id="ARBA00012949"/>
    </source>
</evidence>
<proteinExistence type="inferred from homology"/>
<dbReference type="GO" id="GO:0004129">
    <property type="term" value="F:cytochrome-c oxidase activity"/>
    <property type="evidence" value="ECO:0007669"/>
    <property type="project" value="UniProtKB-EC"/>
</dbReference>
<dbReference type="PANTHER" id="PTHR22888">
    <property type="entry name" value="CYTOCHROME C OXIDASE, SUBUNIT II"/>
    <property type="match status" value="1"/>
</dbReference>
<dbReference type="PRINTS" id="PR01166">
    <property type="entry name" value="CYCOXIDASEII"/>
</dbReference>
<dbReference type="InterPro" id="IPR001505">
    <property type="entry name" value="Copper_CuA"/>
</dbReference>
<dbReference type="PANTHER" id="PTHR22888:SF9">
    <property type="entry name" value="CYTOCHROME C OXIDASE SUBUNIT 2"/>
    <property type="match status" value="1"/>
</dbReference>
<dbReference type="GO" id="GO:0016491">
    <property type="term" value="F:oxidoreductase activity"/>
    <property type="evidence" value="ECO:0007669"/>
    <property type="project" value="InterPro"/>
</dbReference>
<name>A0A9X2HD07_9MICC</name>
<dbReference type="EC" id="7.1.1.9" evidence="3"/>
<keyword evidence="11" id="KW-0186">Copper</keyword>
<dbReference type="RefSeq" id="WP_254164305.1">
    <property type="nucleotide sequence ID" value="NZ_JANAFB010000001.1"/>
</dbReference>
<keyword evidence="7" id="KW-0479">Metal-binding</keyword>
<comment type="similarity">
    <text evidence="2">Belongs to the cytochrome c oxidase subunit 2 family.</text>
</comment>
<dbReference type="InterPro" id="IPR002429">
    <property type="entry name" value="CcO_II-like_C"/>
</dbReference>
<keyword evidence="9" id="KW-0249">Electron transport</keyword>
<dbReference type="InterPro" id="IPR014222">
    <property type="entry name" value="Cyt_c_oxidase_su2"/>
</dbReference>
<evidence type="ECO:0000256" key="4">
    <source>
        <dbReference type="ARBA" id="ARBA00022448"/>
    </source>
</evidence>
<comment type="catalytic activity">
    <reaction evidence="15">
        <text>4 Fe(II)-[cytochrome c] + O2 + 8 H(+)(in) = 4 Fe(III)-[cytochrome c] + 2 H2O + 4 H(+)(out)</text>
        <dbReference type="Rhea" id="RHEA:11436"/>
        <dbReference type="Rhea" id="RHEA-COMP:10350"/>
        <dbReference type="Rhea" id="RHEA-COMP:14399"/>
        <dbReference type="ChEBI" id="CHEBI:15377"/>
        <dbReference type="ChEBI" id="CHEBI:15378"/>
        <dbReference type="ChEBI" id="CHEBI:15379"/>
        <dbReference type="ChEBI" id="CHEBI:29033"/>
        <dbReference type="ChEBI" id="CHEBI:29034"/>
        <dbReference type="EC" id="7.1.1.9"/>
    </reaction>
</comment>
<evidence type="ECO:0000256" key="1">
    <source>
        <dbReference type="ARBA" id="ARBA00004141"/>
    </source>
</evidence>
<feature type="region of interest" description="Disordered" evidence="16">
    <location>
        <begin position="263"/>
        <end position="285"/>
    </location>
</feature>
<feature type="transmembrane region" description="Helical" evidence="17">
    <location>
        <begin position="56"/>
        <end position="82"/>
    </location>
</feature>
<dbReference type="Gene3D" id="1.10.287.90">
    <property type="match status" value="1"/>
</dbReference>
<organism evidence="19 20">
    <name type="scientific">Rothia santali</name>
    <dbReference type="NCBI Taxonomy" id="2949643"/>
    <lineage>
        <taxon>Bacteria</taxon>
        <taxon>Bacillati</taxon>
        <taxon>Actinomycetota</taxon>
        <taxon>Actinomycetes</taxon>
        <taxon>Micrococcales</taxon>
        <taxon>Micrococcaceae</taxon>
        <taxon>Rothia</taxon>
    </lineage>
</organism>
<evidence type="ECO:0000256" key="16">
    <source>
        <dbReference type="SAM" id="MobiDB-lite"/>
    </source>
</evidence>
<evidence type="ECO:0000256" key="12">
    <source>
        <dbReference type="ARBA" id="ARBA00023136"/>
    </source>
</evidence>
<dbReference type="NCBIfam" id="TIGR02866">
    <property type="entry name" value="CoxB"/>
    <property type="match status" value="1"/>
</dbReference>
<dbReference type="InterPro" id="IPR008972">
    <property type="entry name" value="Cupredoxin"/>
</dbReference>
<evidence type="ECO:0000256" key="5">
    <source>
        <dbReference type="ARBA" id="ARBA00022660"/>
    </source>
</evidence>
<evidence type="ECO:0000256" key="2">
    <source>
        <dbReference type="ARBA" id="ARBA00007866"/>
    </source>
</evidence>